<name>A0A9P1ISP3_9PELO</name>
<keyword evidence="2" id="KW-1185">Reference proteome</keyword>
<evidence type="ECO:0000313" key="1">
    <source>
        <dbReference type="EMBL" id="CAI5450441.1"/>
    </source>
</evidence>
<proteinExistence type="predicted"/>
<reference evidence="1" key="1">
    <citation type="submission" date="2022-11" db="EMBL/GenBank/DDBJ databases">
        <authorList>
            <person name="Kikuchi T."/>
        </authorList>
    </citation>
    <scope>NUCLEOTIDE SEQUENCE</scope>
    <source>
        <strain evidence="1">PS1010</strain>
    </source>
</reference>
<evidence type="ECO:0008006" key="3">
    <source>
        <dbReference type="Google" id="ProtNLM"/>
    </source>
</evidence>
<dbReference type="EMBL" id="CANHGI010000005">
    <property type="protein sequence ID" value="CAI5450441.1"/>
    <property type="molecule type" value="Genomic_DNA"/>
</dbReference>
<comment type="caution">
    <text evidence="1">The sequence shown here is derived from an EMBL/GenBank/DDBJ whole genome shotgun (WGS) entry which is preliminary data.</text>
</comment>
<sequence>MKLLLLKSSFCLSSYVHKNHKFFPNHCCSSNLRPKSIKIHKMPRRIVSGIQDLTELATISALAKTLDASIVQISIGMKIEFECFDTPNVPLTCTTPKISWTDGVTTGTDGMNWQVGQPDGQSSWLDRGVLLVQENTLESFGSFDTVDGTVCGVEAVEN</sequence>
<protein>
    <recommendedName>
        <fullName evidence="3">C-type lectin domain-containing protein</fullName>
    </recommendedName>
</protein>
<accession>A0A9P1ISP3</accession>
<evidence type="ECO:0000313" key="2">
    <source>
        <dbReference type="Proteomes" id="UP001152747"/>
    </source>
</evidence>
<dbReference type="Proteomes" id="UP001152747">
    <property type="component" value="Unassembled WGS sequence"/>
</dbReference>
<gene>
    <name evidence="1" type="ORF">CAMP_LOCUS13078</name>
</gene>
<dbReference type="AlphaFoldDB" id="A0A9P1ISP3"/>
<organism evidence="1 2">
    <name type="scientific">Caenorhabditis angaria</name>
    <dbReference type="NCBI Taxonomy" id="860376"/>
    <lineage>
        <taxon>Eukaryota</taxon>
        <taxon>Metazoa</taxon>
        <taxon>Ecdysozoa</taxon>
        <taxon>Nematoda</taxon>
        <taxon>Chromadorea</taxon>
        <taxon>Rhabditida</taxon>
        <taxon>Rhabditina</taxon>
        <taxon>Rhabditomorpha</taxon>
        <taxon>Rhabditoidea</taxon>
        <taxon>Rhabditidae</taxon>
        <taxon>Peloderinae</taxon>
        <taxon>Caenorhabditis</taxon>
    </lineage>
</organism>